<protein>
    <recommendedName>
        <fullName evidence="3">Bacterial transcription activator effector binding domain-containing protein</fullName>
    </recommendedName>
</protein>
<reference evidence="1" key="1">
    <citation type="submission" date="2023-07" db="EMBL/GenBank/DDBJ databases">
        <title>Two novel species in the genus Flavivirga.</title>
        <authorList>
            <person name="Kwon K."/>
        </authorList>
    </citation>
    <scope>NUCLEOTIDE SEQUENCE</scope>
    <source>
        <strain evidence="1">KCTC 52353</strain>
    </source>
</reference>
<evidence type="ECO:0008006" key="3">
    <source>
        <dbReference type="Google" id="ProtNLM"/>
    </source>
</evidence>
<proteinExistence type="predicted"/>
<evidence type="ECO:0000313" key="2">
    <source>
        <dbReference type="Proteomes" id="UP001176883"/>
    </source>
</evidence>
<dbReference type="InterPro" id="IPR011256">
    <property type="entry name" value="Reg_factor_effector_dom_sf"/>
</dbReference>
<dbReference type="EMBL" id="JAUOEK010000120">
    <property type="protein sequence ID" value="MDO5970511.1"/>
    <property type="molecule type" value="Genomic_DNA"/>
</dbReference>
<organism evidence="1 2">
    <name type="scientific">Flavivirga aquimarina</name>
    <dbReference type="NCBI Taxonomy" id="2027862"/>
    <lineage>
        <taxon>Bacteria</taxon>
        <taxon>Pseudomonadati</taxon>
        <taxon>Bacteroidota</taxon>
        <taxon>Flavobacteriia</taxon>
        <taxon>Flavobacteriales</taxon>
        <taxon>Flavobacteriaceae</taxon>
        <taxon>Flavivirga</taxon>
    </lineage>
</organism>
<dbReference type="Proteomes" id="UP001176883">
    <property type="component" value="Unassembled WGS sequence"/>
</dbReference>
<dbReference type="RefSeq" id="WP_303278199.1">
    <property type="nucleotide sequence ID" value="NZ_JAUOEK010000120.1"/>
</dbReference>
<evidence type="ECO:0000313" key="1">
    <source>
        <dbReference type="EMBL" id="MDO5970511.1"/>
    </source>
</evidence>
<keyword evidence="2" id="KW-1185">Reference proteome</keyword>
<gene>
    <name evidence="1" type="ORF">Q4Q35_11905</name>
</gene>
<dbReference type="Gene3D" id="3.20.80.10">
    <property type="entry name" value="Regulatory factor, effector binding domain"/>
    <property type="match status" value="1"/>
</dbReference>
<sequence length="156" mass="18102">MQIEKNKEIKLQNLLSCRKKVQENEIDEEFALMAKLIDQKKLNQIGGVITAVYHMDRNSGLMDMEIMIPIEHNTDDLKDYTIKPIFHLMNALHLSYEGSSTNLTDAHNMIYTYVRDNKLQPITPLYNFYSNINEDSDRKDETLKVDLLIGINPSIL</sequence>
<accession>A0ABT8WBV9</accession>
<comment type="caution">
    <text evidence="1">The sequence shown here is derived from an EMBL/GenBank/DDBJ whole genome shotgun (WGS) entry which is preliminary data.</text>
</comment>
<name>A0ABT8WBV9_9FLAO</name>